<dbReference type="OrthoDB" id="9813903at2"/>
<feature type="domain" description="PAS" evidence="2">
    <location>
        <begin position="280"/>
        <end position="350"/>
    </location>
</feature>
<protein>
    <submittedName>
        <fullName evidence="7">Putative signaling protein</fullName>
    </submittedName>
</protein>
<feature type="domain" description="PAS" evidence="2">
    <location>
        <begin position="807"/>
        <end position="853"/>
    </location>
</feature>
<dbReference type="InterPro" id="IPR035919">
    <property type="entry name" value="EAL_sf"/>
</dbReference>
<feature type="domain" description="CBS" evidence="6">
    <location>
        <begin position="218"/>
        <end position="275"/>
    </location>
</feature>
<organism evidence="7 8">
    <name type="scientific">Ferriphaselus amnicola</name>
    <dbReference type="NCBI Taxonomy" id="1188319"/>
    <lineage>
        <taxon>Bacteria</taxon>
        <taxon>Pseudomonadati</taxon>
        <taxon>Pseudomonadota</taxon>
        <taxon>Betaproteobacteria</taxon>
        <taxon>Nitrosomonadales</taxon>
        <taxon>Gallionellaceae</taxon>
        <taxon>Ferriphaselus</taxon>
    </lineage>
</organism>
<gene>
    <name evidence="7" type="ORF">OYT1_ch0920</name>
</gene>
<keyword evidence="8" id="KW-1185">Reference proteome</keyword>
<dbReference type="InterPro" id="IPR000160">
    <property type="entry name" value="GGDEF_dom"/>
</dbReference>
<dbReference type="KEGG" id="fam:OYT1_ch0920"/>
<dbReference type="SMART" id="SM00052">
    <property type="entry name" value="EAL"/>
    <property type="match status" value="1"/>
</dbReference>
<dbReference type="SMART" id="SM00086">
    <property type="entry name" value="PAC"/>
    <property type="match status" value="4"/>
</dbReference>
<evidence type="ECO:0000259" key="4">
    <source>
        <dbReference type="PROSITE" id="PS50883"/>
    </source>
</evidence>
<reference evidence="7 8" key="1">
    <citation type="submission" date="2018-06" db="EMBL/GenBank/DDBJ databases">
        <title>OYT1 Genome Sequencing.</title>
        <authorList>
            <person name="Kato S."/>
            <person name="Itoh T."/>
            <person name="Ohkuma M."/>
        </authorList>
    </citation>
    <scope>NUCLEOTIDE SEQUENCE [LARGE SCALE GENOMIC DNA]</scope>
    <source>
        <strain evidence="7 8">OYT1</strain>
    </source>
</reference>
<evidence type="ECO:0000256" key="1">
    <source>
        <dbReference type="PROSITE-ProRule" id="PRU00703"/>
    </source>
</evidence>
<dbReference type="GO" id="GO:0003824">
    <property type="term" value="F:catalytic activity"/>
    <property type="evidence" value="ECO:0007669"/>
    <property type="project" value="UniProtKB-ARBA"/>
</dbReference>
<evidence type="ECO:0000259" key="3">
    <source>
        <dbReference type="PROSITE" id="PS50113"/>
    </source>
</evidence>
<feature type="domain" description="PAC" evidence="3">
    <location>
        <begin position="880"/>
        <end position="932"/>
    </location>
</feature>
<dbReference type="Gene3D" id="3.10.580.10">
    <property type="entry name" value="CBS-domain"/>
    <property type="match status" value="2"/>
</dbReference>
<name>A0A2Z6GAI2_9PROT</name>
<dbReference type="InterPro" id="IPR029787">
    <property type="entry name" value="Nucleotide_cyclase"/>
</dbReference>
<dbReference type="SUPFAM" id="SSF55073">
    <property type="entry name" value="Nucleotide cyclase"/>
    <property type="match status" value="1"/>
</dbReference>
<dbReference type="InterPro" id="IPR000644">
    <property type="entry name" value="CBS_dom"/>
</dbReference>
<dbReference type="Gene3D" id="3.30.450.40">
    <property type="match status" value="1"/>
</dbReference>
<dbReference type="Pfam" id="PF13426">
    <property type="entry name" value="PAS_9"/>
    <property type="match status" value="2"/>
</dbReference>
<dbReference type="PANTHER" id="PTHR44757:SF2">
    <property type="entry name" value="BIOFILM ARCHITECTURE MAINTENANCE PROTEIN MBAA"/>
    <property type="match status" value="1"/>
</dbReference>
<dbReference type="SMART" id="SM00267">
    <property type="entry name" value="GGDEF"/>
    <property type="match status" value="1"/>
</dbReference>
<feature type="domain" description="CBS" evidence="6">
    <location>
        <begin position="89"/>
        <end position="146"/>
    </location>
</feature>
<dbReference type="InterPro" id="IPR043128">
    <property type="entry name" value="Rev_trsase/Diguanyl_cyclase"/>
</dbReference>
<evidence type="ECO:0000259" key="5">
    <source>
        <dbReference type="PROSITE" id="PS50887"/>
    </source>
</evidence>
<dbReference type="InterPro" id="IPR013656">
    <property type="entry name" value="PAS_4"/>
</dbReference>
<dbReference type="Proteomes" id="UP000033070">
    <property type="component" value="Chromosome"/>
</dbReference>
<sequence>MPNAMTNQPSHSGSNGQPTLLLEIATRDVVRLSPDDTIAQAASSMSERRISSILVTDADSHPLGIVTERNMLQAMQSGCPPSTALREVMSAPVITMPQSTAILDAYHFCRRNGIRHLAIVDDSNALLGVVSETDFRHYLNLSALAGRRKVTSLARGSAIALPPATGLMQALDLMQAQRKSCVVVIEGEKPIGIVTERDVVRFYSRSMPAADITLGAVMTAPVLTISHEASINQAAEKMLVHKVRHLVMVNKYGLLAGLLSEHDLTQTLVSDNTDMRDGVDENFLRTLINTLPDLVWLKDLDGVYLACNHRFERFFGAREADIVGKTDYDFMPREIADAFREFDRHAVEMPHPSVNEEWVTYADDGHRELLETIKTPMHGNSGQMIGVLGIARDITLRKRIEDALYFVSQKGWKGSEKFLDALARYLGEALGTDYVIIDKLSDDPEYAETVALYARGEIAPNIRYLLPGTPCANVVSSQFCCYPEQVQRQFPNDSLLVDMGVESYAGIPLWAADGRAIGLIAVLDGKPMRDPNLIEQLLKIVASRAAAELEREAAHRALQQSEQEFRTLADHMPDNMVRYDALGAVRYMNPAFVASIAQDIRPEIGKVTAAAHPDYAPAHAFQRLIEQVVRTGEPATIEMSLPAPDGELRSHFIRLVPERDQDDNIIGALAIGRDVTEQNRAHEQLQKEKQFVDDVINSMPGIFYLLDPQGRFLKVNRHFLEVSGYTQAELDGITALDLFEGSDRQLIAERISDVFKYGSARVEAGFRTKSGKKYPYLFSGHLTNINGANYLVGVGMDISERTQAEEALRIYASVFETSQEAIILSDADNTITDVNPAFTRITGYQREEVIGKNPRLLSSGRHARSFFAEMWEALERNLTWRGEMWNRRKSGELYAELLSISVIQDKQGHKQRHVGVFSDISRMKAHEAELSRVANHDMLTGLPNRRLLADRLNQSIVRAQRSGKILVVCYLDLDGFKQVNDEFGHETGDQLLIVISHRLQAILRADDTLARLGGDEFVMLFNELSHEQECLFVLDRILEAVSTPVPVGTNVAKVSASLGVTFYPVDHEDGDTLLRHADQAMYIAKQHGKNRYHLYDSHNDQQVRSQHNSRQRVALGLENGEFELYFQPKIDLTTGTTTGAEALIRWHHPEEGMLLPKQFLPLIESSSVEIQLGEWVMDNALYQLDCWHQQEKVLELSVNISAHHLQSPGFVDKLARRLRNHPHIPRNSLQIEVLETAALSDIEQTSKTINACRELGVTFALDDFGTGYSSLAYLRKLSAETLKIDQSFVINMLNDDGDKAIVEGIIALAQTFGRKTVAEGIEQTELAETLRLAGCDFGQGFGFAHPMPAHEFLEWLAKKQ</sequence>
<dbReference type="SUPFAM" id="SSF141868">
    <property type="entry name" value="EAL domain-like"/>
    <property type="match status" value="1"/>
</dbReference>
<dbReference type="SMART" id="SM00091">
    <property type="entry name" value="PAS"/>
    <property type="match status" value="4"/>
</dbReference>
<dbReference type="Pfam" id="PF00563">
    <property type="entry name" value="EAL"/>
    <property type="match status" value="1"/>
</dbReference>
<dbReference type="PROSITE" id="PS50883">
    <property type="entry name" value="EAL"/>
    <property type="match status" value="1"/>
</dbReference>
<dbReference type="InterPro" id="IPR003018">
    <property type="entry name" value="GAF"/>
</dbReference>
<feature type="domain" description="PAC" evidence="3">
    <location>
        <begin position="635"/>
        <end position="687"/>
    </location>
</feature>
<dbReference type="PROSITE" id="PS50112">
    <property type="entry name" value="PAS"/>
    <property type="match status" value="3"/>
</dbReference>
<dbReference type="CDD" id="cd00130">
    <property type="entry name" value="PAS"/>
    <property type="match status" value="4"/>
</dbReference>
<dbReference type="Gene3D" id="3.30.450.20">
    <property type="entry name" value="PAS domain"/>
    <property type="match status" value="4"/>
</dbReference>
<dbReference type="Pfam" id="PF01590">
    <property type="entry name" value="GAF"/>
    <property type="match status" value="1"/>
</dbReference>
<dbReference type="InterPro" id="IPR001633">
    <property type="entry name" value="EAL_dom"/>
</dbReference>
<dbReference type="InterPro" id="IPR000014">
    <property type="entry name" value="PAS"/>
</dbReference>
<dbReference type="Gene3D" id="3.30.70.270">
    <property type="match status" value="1"/>
</dbReference>
<dbReference type="PROSITE" id="PS50887">
    <property type="entry name" value="GGDEF"/>
    <property type="match status" value="1"/>
</dbReference>
<evidence type="ECO:0000313" key="8">
    <source>
        <dbReference type="Proteomes" id="UP000033070"/>
    </source>
</evidence>
<dbReference type="SUPFAM" id="SSF55785">
    <property type="entry name" value="PYP-like sensor domain (PAS domain)"/>
    <property type="match status" value="4"/>
</dbReference>
<dbReference type="SUPFAM" id="SSF54631">
    <property type="entry name" value="CBS-domain pair"/>
    <property type="match status" value="2"/>
</dbReference>
<feature type="domain" description="PAS" evidence="2">
    <location>
        <begin position="688"/>
        <end position="758"/>
    </location>
</feature>
<evidence type="ECO:0000259" key="2">
    <source>
        <dbReference type="PROSITE" id="PS50112"/>
    </source>
</evidence>
<evidence type="ECO:0000259" key="6">
    <source>
        <dbReference type="PROSITE" id="PS51371"/>
    </source>
</evidence>
<dbReference type="RefSeq" id="WP_084612005.1">
    <property type="nucleotide sequence ID" value="NZ_AP018738.1"/>
</dbReference>
<dbReference type="Pfam" id="PF08448">
    <property type="entry name" value="PAS_4"/>
    <property type="match status" value="2"/>
</dbReference>
<dbReference type="NCBIfam" id="TIGR00254">
    <property type="entry name" value="GGDEF"/>
    <property type="match status" value="1"/>
</dbReference>
<dbReference type="SUPFAM" id="SSF55781">
    <property type="entry name" value="GAF domain-like"/>
    <property type="match status" value="1"/>
</dbReference>
<proteinExistence type="predicted"/>
<feature type="domain" description="CBS" evidence="6">
    <location>
        <begin position="25"/>
        <end position="82"/>
    </location>
</feature>
<dbReference type="PANTHER" id="PTHR44757">
    <property type="entry name" value="DIGUANYLATE CYCLASE DGCP"/>
    <property type="match status" value="1"/>
</dbReference>
<dbReference type="Pfam" id="PF00571">
    <property type="entry name" value="CBS"/>
    <property type="match status" value="4"/>
</dbReference>
<dbReference type="STRING" id="1188319.OYT1_01788"/>
<keyword evidence="1" id="KW-0129">CBS domain</keyword>
<dbReference type="InterPro" id="IPR029016">
    <property type="entry name" value="GAF-like_dom_sf"/>
</dbReference>
<dbReference type="PROSITE" id="PS51371">
    <property type="entry name" value="CBS"/>
    <property type="match status" value="4"/>
</dbReference>
<feature type="domain" description="GGDEF" evidence="5">
    <location>
        <begin position="964"/>
        <end position="1097"/>
    </location>
</feature>
<dbReference type="InterPro" id="IPR035965">
    <property type="entry name" value="PAS-like_dom_sf"/>
</dbReference>
<dbReference type="InterPro" id="IPR046342">
    <property type="entry name" value="CBS_dom_sf"/>
</dbReference>
<accession>A0A2Z6GAI2</accession>
<feature type="domain" description="EAL" evidence="4">
    <location>
        <begin position="1106"/>
        <end position="1360"/>
    </location>
</feature>
<dbReference type="InterPro" id="IPR001610">
    <property type="entry name" value="PAC"/>
</dbReference>
<dbReference type="FunFam" id="3.30.70.270:FF:000001">
    <property type="entry name" value="Diguanylate cyclase domain protein"/>
    <property type="match status" value="1"/>
</dbReference>
<dbReference type="SMART" id="SM00116">
    <property type="entry name" value="CBS"/>
    <property type="match status" value="4"/>
</dbReference>
<dbReference type="CDD" id="cd01949">
    <property type="entry name" value="GGDEF"/>
    <property type="match status" value="1"/>
</dbReference>
<dbReference type="Gene3D" id="3.20.20.450">
    <property type="entry name" value="EAL domain"/>
    <property type="match status" value="1"/>
</dbReference>
<dbReference type="PROSITE" id="PS50113">
    <property type="entry name" value="PAC"/>
    <property type="match status" value="3"/>
</dbReference>
<dbReference type="EMBL" id="AP018738">
    <property type="protein sequence ID" value="BBE50483.1"/>
    <property type="molecule type" value="Genomic_DNA"/>
</dbReference>
<evidence type="ECO:0000313" key="7">
    <source>
        <dbReference type="EMBL" id="BBE50483.1"/>
    </source>
</evidence>
<dbReference type="InterPro" id="IPR000700">
    <property type="entry name" value="PAS-assoc_C"/>
</dbReference>
<dbReference type="CDD" id="cd01948">
    <property type="entry name" value="EAL"/>
    <property type="match status" value="1"/>
</dbReference>
<dbReference type="InterPro" id="IPR052155">
    <property type="entry name" value="Biofilm_reg_signaling"/>
</dbReference>
<dbReference type="NCBIfam" id="TIGR00229">
    <property type="entry name" value="sensory_box"/>
    <property type="match status" value="4"/>
</dbReference>
<dbReference type="Pfam" id="PF00990">
    <property type="entry name" value="GGDEF"/>
    <property type="match status" value="1"/>
</dbReference>
<feature type="domain" description="PAC" evidence="3">
    <location>
        <begin position="354"/>
        <end position="406"/>
    </location>
</feature>
<feature type="domain" description="CBS" evidence="6">
    <location>
        <begin position="153"/>
        <end position="209"/>
    </location>
</feature>